<dbReference type="AlphaFoldDB" id="A0A811VAZ5"/>
<gene>
    <name evidence="2" type="ORF">CCAP1982_LOCUS20510</name>
</gene>
<reference evidence="2" key="1">
    <citation type="submission" date="2020-11" db="EMBL/GenBank/DDBJ databases">
        <authorList>
            <person name="Whitehead M."/>
        </authorList>
    </citation>
    <scope>NUCLEOTIDE SEQUENCE</scope>
    <source>
        <strain evidence="2">EGII</strain>
    </source>
</reference>
<name>A0A811VAZ5_CERCA</name>
<keyword evidence="3" id="KW-1185">Reference proteome</keyword>
<evidence type="ECO:0000256" key="1">
    <source>
        <dbReference type="SAM" id="MobiDB-lite"/>
    </source>
</evidence>
<dbReference type="EMBL" id="CAJHJT010000056">
    <property type="protein sequence ID" value="CAD7012427.1"/>
    <property type="molecule type" value="Genomic_DNA"/>
</dbReference>
<comment type="caution">
    <text evidence="2">The sequence shown here is derived from an EMBL/GenBank/DDBJ whole genome shotgun (WGS) entry which is preliminary data.</text>
</comment>
<sequence length="61" mass="7092">MAAPQMLQKQSSVVSFTPPPPAQQQERKLCVTIVNTFTSKHAAEKRQQYSRRYHCITYQRP</sequence>
<accession>A0A811VAZ5</accession>
<evidence type="ECO:0000313" key="3">
    <source>
        <dbReference type="Proteomes" id="UP000606786"/>
    </source>
</evidence>
<feature type="region of interest" description="Disordered" evidence="1">
    <location>
        <begin position="1"/>
        <end position="25"/>
    </location>
</feature>
<proteinExistence type="predicted"/>
<dbReference type="Proteomes" id="UP000606786">
    <property type="component" value="Unassembled WGS sequence"/>
</dbReference>
<protein>
    <submittedName>
        <fullName evidence="2">(Mediterranean fruit fly) hypothetical protein</fullName>
    </submittedName>
</protein>
<evidence type="ECO:0000313" key="2">
    <source>
        <dbReference type="EMBL" id="CAD7012427.1"/>
    </source>
</evidence>
<organism evidence="2 3">
    <name type="scientific">Ceratitis capitata</name>
    <name type="common">Mediterranean fruit fly</name>
    <name type="synonym">Tephritis capitata</name>
    <dbReference type="NCBI Taxonomy" id="7213"/>
    <lineage>
        <taxon>Eukaryota</taxon>
        <taxon>Metazoa</taxon>
        <taxon>Ecdysozoa</taxon>
        <taxon>Arthropoda</taxon>
        <taxon>Hexapoda</taxon>
        <taxon>Insecta</taxon>
        <taxon>Pterygota</taxon>
        <taxon>Neoptera</taxon>
        <taxon>Endopterygota</taxon>
        <taxon>Diptera</taxon>
        <taxon>Brachycera</taxon>
        <taxon>Muscomorpha</taxon>
        <taxon>Tephritoidea</taxon>
        <taxon>Tephritidae</taxon>
        <taxon>Ceratitis</taxon>
        <taxon>Ceratitis</taxon>
    </lineage>
</organism>